<reference evidence="1 2" key="1">
    <citation type="submission" date="2023-01" db="EMBL/GenBank/DDBJ databases">
        <title>Analysis of 21 Apiospora genomes using comparative genomics revels a genus with tremendous synthesis potential of carbohydrate active enzymes and secondary metabolites.</title>
        <authorList>
            <person name="Sorensen T."/>
        </authorList>
    </citation>
    <scope>NUCLEOTIDE SEQUENCE [LARGE SCALE GENOMIC DNA]</scope>
    <source>
        <strain evidence="1 2">CBS 33761</strain>
    </source>
</reference>
<name>A0ABR1TWU7_9PEZI</name>
<gene>
    <name evidence="1" type="ORF">PG993_002504</name>
</gene>
<keyword evidence="2" id="KW-1185">Reference proteome</keyword>
<sequence>MARTGVITASGVSVCVGGGGGTPFPISFVVSGTKGLPPDGNVIATVSGSVPQLVQVATSAVKPYGIAVGVAKTGSDDMPT</sequence>
<evidence type="ECO:0000313" key="1">
    <source>
        <dbReference type="EMBL" id="KAK8051119.1"/>
    </source>
</evidence>
<proteinExistence type="predicted"/>
<organism evidence="1 2">
    <name type="scientific">Apiospora rasikravindrae</name>
    <dbReference type="NCBI Taxonomy" id="990691"/>
    <lineage>
        <taxon>Eukaryota</taxon>
        <taxon>Fungi</taxon>
        <taxon>Dikarya</taxon>
        <taxon>Ascomycota</taxon>
        <taxon>Pezizomycotina</taxon>
        <taxon>Sordariomycetes</taxon>
        <taxon>Xylariomycetidae</taxon>
        <taxon>Amphisphaeriales</taxon>
        <taxon>Apiosporaceae</taxon>
        <taxon>Apiospora</taxon>
    </lineage>
</organism>
<dbReference type="Proteomes" id="UP001444661">
    <property type="component" value="Unassembled WGS sequence"/>
</dbReference>
<evidence type="ECO:0000313" key="2">
    <source>
        <dbReference type="Proteomes" id="UP001444661"/>
    </source>
</evidence>
<comment type="caution">
    <text evidence="1">The sequence shown here is derived from an EMBL/GenBank/DDBJ whole genome shotgun (WGS) entry which is preliminary data.</text>
</comment>
<accession>A0ABR1TWU7</accession>
<protein>
    <submittedName>
        <fullName evidence="1">Uncharacterized protein</fullName>
    </submittedName>
</protein>
<dbReference type="EMBL" id="JAQQWK010000002">
    <property type="protein sequence ID" value="KAK8051119.1"/>
    <property type="molecule type" value="Genomic_DNA"/>
</dbReference>